<comment type="caution">
    <text evidence="1">The sequence shown here is derived from an EMBL/GenBank/DDBJ whole genome shotgun (WGS) entry which is preliminary data.</text>
</comment>
<protein>
    <submittedName>
        <fullName evidence="1">Uncharacterized protein</fullName>
    </submittedName>
</protein>
<organism evidence="1 2">
    <name type="scientific">Novosphingobium organovorum</name>
    <dbReference type="NCBI Taxonomy" id="2930092"/>
    <lineage>
        <taxon>Bacteria</taxon>
        <taxon>Pseudomonadati</taxon>
        <taxon>Pseudomonadota</taxon>
        <taxon>Alphaproteobacteria</taxon>
        <taxon>Sphingomonadales</taxon>
        <taxon>Sphingomonadaceae</taxon>
        <taxon>Novosphingobium</taxon>
    </lineage>
</organism>
<name>A0ABT0BA07_9SPHN</name>
<gene>
    <name evidence="1" type="ORF">MTR62_02765</name>
</gene>
<dbReference type="RefSeq" id="WP_244016751.1">
    <property type="nucleotide sequence ID" value="NZ_JALHLF010000005.1"/>
</dbReference>
<proteinExistence type="predicted"/>
<accession>A0ABT0BA07</accession>
<evidence type="ECO:0000313" key="2">
    <source>
        <dbReference type="Proteomes" id="UP001162881"/>
    </source>
</evidence>
<dbReference type="EMBL" id="JALHLF010000005">
    <property type="protein sequence ID" value="MCJ2181634.1"/>
    <property type="molecule type" value="Genomic_DNA"/>
</dbReference>
<dbReference type="Proteomes" id="UP001162881">
    <property type="component" value="Unassembled WGS sequence"/>
</dbReference>
<reference evidence="1" key="1">
    <citation type="submission" date="2022-03" db="EMBL/GenBank/DDBJ databases">
        <title>Identification of a novel bacterium isolated from mangrove sediments.</title>
        <authorList>
            <person name="Pan X."/>
        </authorList>
    </citation>
    <scope>NUCLEOTIDE SEQUENCE</scope>
    <source>
        <strain evidence="1">B1949</strain>
    </source>
</reference>
<keyword evidence="2" id="KW-1185">Reference proteome</keyword>
<evidence type="ECO:0000313" key="1">
    <source>
        <dbReference type="EMBL" id="MCJ2181634.1"/>
    </source>
</evidence>
<sequence>MKEADTQPAAPSRRSETLARIEAALARIEEAGPALLCAHEGLAARHATLRETLEETMAELDTLITRTTPTPEALSAPSAPEHAP</sequence>